<dbReference type="SFLD" id="SFLDG01135">
    <property type="entry name" value="C1.5.6:_HAD__Beta-PGM__Phospha"/>
    <property type="match status" value="1"/>
</dbReference>
<evidence type="ECO:0000313" key="4">
    <source>
        <dbReference type="EMBL" id="KAB8135705.1"/>
    </source>
</evidence>
<dbReference type="PRINTS" id="PR00413">
    <property type="entry name" value="HADHALOGNASE"/>
</dbReference>
<accession>A0A7C8GT36</accession>
<dbReference type="PANTHER" id="PTHR46470:SF4">
    <property type="entry name" value="5-AMINO-6-(5-PHOSPHO-D-RIBITYLAMINO)URACIL PHOSPHATASE YIGB"/>
    <property type="match status" value="1"/>
</dbReference>
<proteinExistence type="predicted"/>
<dbReference type="InterPro" id="IPR036412">
    <property type="entry name" value="HAD-like_sf"/>
</dbReference>
<keyword evidence="2 4" id="KW-0378">Hydrolase</keyword>
<gene>
    <name evidence="4" type="ORF">F9U64_10525</name>
</gene>
<evidence type="ECO:0000256" key="1">
    <source>
        <dbReference type="ARBA" id="ARBA00001946"/>
    </source>
</evidence>
<dbReference type="InterPro" id="IPR006549">
    <property type="entry name" value="HAD-SF_hydro_IIIA"/>
</dbReference>
<dbReference type="InterPro" id="IPR041492">
    <property type="entry name" value="HAD_2"/>
</dbReference>
<organism evidence="4 5">
    <name type="scientific">Gracilibacillus oryzae</name>
    <dbReference type="NCBI Taxonomy" id="1672701"/>
    <lineage>
        <taxon>Bacteria</taxon>
        <taxon>Bacillati</taxon>
        <taxon>Bacillota</taxon>
        <taxon>Bacilli</taxon>
        <taxon>Bacillales</taxon>
        <taxon>Bacillaceae</taxon>
        <taxon>Gracilibacillus</taxon>
    </lineage>
</organism>
<dbReference type="EMBL" id="WEID01000052">
    <property type="protein sequence ID" value="KAB8135705.1"/>
    <property type="molecule type" value="Genomic_DNA"/>
</dbReference>
<dbReference type="GO" id="GO:0044281">
    <property type="term" value="P:small molecule metabolic process"/>
    <property type="evidence" value="ECO:0007669"/>
    <property type="project" value="UniProtKB-ARBA"/>
</dbReference>
<sequence length="223" mass="26186">MIFFDIDSTLLDHERAEKMAAIEFLKVNKEELKFNESDFVKLWLELSLQYFNKFLARELSFQEQRRMRMKELFGNNLSDRLADSKFNDYLSFYKENWVVYEDVIPCLEKLKKQGTSLGIISNGEYKQQMEKLETVNIHKYFDHVITSSQLGVSKPDITIFQQACHQANVNINECYYIGDRMETDAIPSKNAGMKGIWINRNDRTSHLDVHVIHSLNELDAIIN</sequence>
<comment type="caution">
    <text evidence="4">The sequence shown here is derived from an EMBL/GenBank/DDBJ whole genome shotgun (WGS) entry which is preliminary data.</text>
</comment>
<dbReference type="GO" id="GO:0016787">
    <property type="term" value="F:hydrolase activity"/>
    <property type="evidence" value="ECO:0007669"/>
    <property type="project" value="UniProtKB-KW"/>
</dbReference>
<dbReference type="InterPro" id="IPR023214">
    <property type="entry name" value="HAD_sf"/>
</dbReference>
<dbReference type="AlphaFoldDB" id="A0A7C8GT36"/>
<dbReference type="SFLD" id="SFLDG01129">
    <property type="entry name" value="C1.5:_HAD__Beta-PGM__Phosphata"/>
    <property type="match status" value="1"/>
</dbReference>
<keyword evidence="3" id="KW-0460">Magnesium</keyword>
<dbReference type="OrthoDB" id="25198at2"/>
<dbReference type="Gene3D" id="3.40.50.1000">
    <property type="entry name" value="HAD superfamily/HAD-like"/>
    <property type="match status" value="1"/>
</dbReference>
<evidence type="ECO:0000256" key="3">
    <source>
        <dbReference type="ARBA" id="ARBA00022842"/>
    </source>
</evidence>
<reference evidence="4 5" key="1">
    <citation type="submission" date="2019-10" db="EMBL/GenBank/DDBJ databases">
        <title>Gracilibacillus sp. nov. isolated from rice seeds.</title>
        <authorList>
            <person name="He S."/>
        </authorList>
    </citation>
    <scope>NUCLEOTIDE SEQUENCE [LARGE SCALE GENOMIC DNA]</scope>
    <source>
        <strain evidence="4 5">TD8</strain>
    </source>
</reference>
<dbReference type="NCBIfam" id="TIGR01662">
    <property type="entry name" value="HAD-SF-IIIA"/>
    <property type="match status" value="1"/>
</dbReference>
<dbReference type="RefSeq" id="WP_153403153.1">
    <property type="nucleotide sequence ID" value="NZ_ML762430.1"/>
</dbReference>
<name>A0A7C8GT36_9BACI</name>
<dbReference type="PANTHER" id="PTHR46470">
    <property type="entry name" value="N-ACYLNEURAMINATE-9-PHOSPHATASE"/>
    <property type="match status" value="1"/>
</dbReference>
<evidence type="ECO:0000256" key="2">
    <source>
        <dbReference type="ARBA" id="ARBA00022801"/>
    </source>
</evidence>
<dbReference type="InterPro" id="IPR051400">
    <property type="entry name" value="HAD-like_hydrolase"/>
</dbReference>
<evidence type="ECO:0000313" key="5">
    <source>
        <dbReference type="Proteomes" id="UP000480246"/>
    </source>
</evidence>
<dbReference type="Proteomes" id="UP000480246">
    <property type="component" value="Unassembled WGS sequence"/>
</dbReference>
<dbReference type="NCBIfam" id="TIGR01549">
    <property type="entry name" value="HAD-SF-IA-v1"/>
    <property type="match status" value="1"/>
</dbReference>
<dbReference type="InterPro" id="IPR006439">
    <property type="entry name" value="HAD-SF_hydro_IA"/>
</dbReference>
<keyword evidence="5" id="KW-1185">Reference proteome</keyword>
<dbReference type="Pfam" id="PF13419">
    <property type="entry name" value="HAD_2"/>
    <property type="match status" value="1"/>
</dbReference>
<dbReference type="Gene3D" id="1.20.120.710">
    <property type="entry name" value="Haloacid dehalogenase hydrolase-like domain"/>
    <property type="match status" value="1"/>
</dbReference>
<dbReference type="SFLD" id="SFLDS00003">
    <property type="entry name" value="Haloacid_Dehalogenase"/>
    <property type="match status" value="1"/>
</dbReference>
<protein>
    <submittedName>
        <fullName evidence="4">HAD family hydrolase</fullName>
    </submittedName>
</protein>
<dbReference type="SUPFAM" id="SSF56784">
    <property type="entry name" value="HAD-like"/>
    <property type="match status" value="1"/>
</dbReference>
<dbReference type="NCBIfam" id="TIGR01509">
    <property type="entry name" value="HAD-SF-IA-v3"/>
    <property type="match status" value="1"/>
</dbReference>
<comment type="cofactor">
    <cofactor evidence="1">
        <name>Mg(2+)</name>
        <dbReference type="ChEBI" id="CHEBI:18420"/>
    </cofactor>
</comment>